<evidence type="ECO:0000256" key="1">
    <source>
        <dbReference type="SAM" id="Phobius"/>
    </source>
</evidence>
<dbReference type="PANTHER" id="PTHR43179">
    <property type="entry name" value="RHAMNOSYLTRANSFERASE WBBL"/>
    <property type="match status" value="1"/>
</dbReference>
<dbReference type="CDD" id="cd04186">
    <property type="entry name" value="GT_2_like_c"/>
    <property type="match status" value="1"/>
</dbReference>
<dbReference type="Gene3D" id="3.90.550.10">
    <property type="entry name" value="Spore Coat Polysaccharide Biosynthesis Protein SpsA, Chain A"/>
    <property type="match status" value="1"/>
</dbReference>
<dbReference type="AlphaFoldDB" id="A0AAX3BFH3"/>
<evidence type="ECO:0000259" key="2">
    <source>
        <dbReference type="Pfam" id="PF00535"/>
    </source>
</evidence>
<keyword evidence="1" id="KW-0472">Membrane</keyword>
<organism evidence="3 4">
    <name type="scientific">Thermospira aquatica</name>
    <dbReference type="NCBI Taxonomy" id="2828656"/>
    <lineage>
        <taxon>Bacteria</taxon>
        <taxon>Pseudomonadati</taxon>
        <taxon>Spirochaetota</taxon>
        <taxon>Spirochaetia</taxon>
        <taxon>Brevinematales</taxon>
        <taxon>Thermospiraceae</taxon>
        <taxon>Thermospira</taxon>
    </lineage>
</organism>
<feature type="transmembrane region" description="Helical" evidence="1">
    <location>
        <begin position="275"/>
        <end position="295"/>
    </location>
</feature>
<evidence type="ECO:0000313" key="4">
    <source>
        <dbReference type="Proteomes" id="UP001056539"/>
    </source>
</evidence>
<reference evidence="3" key="1">
    <citation type="submission" date="2021-04" db="EMBL/GenBank/DDBJ databases">
        <authorList>
            <person name="Postec A."/>
        </authorList>
    </citation>
    <scope>NUCLEOTIDE SEQUENCE</scope>
    <source>
        <strain evidence="3">F1F22</strain>
    </source>
</reference>
<dbReference type="PANTHER" id="PTHR43179:SF7">
    <property type="entry name" value="RHAMNOSYLTRANSFERASE WBBL"/>
    <property type="match status" value="1"/>
</dbReference>
<dbReference type="InterPro" id="IPR029044">
    <property type="entry name" value="Nucleotide-diphossugar_trans"/>
</dbReference>
<gene>
    <name evidence="3" type="ORF">KDW03_03390</name>
</gene>
<dbReference type="Pfam" id="PF00535">
    <property type="entry name" value="Glycos_transf_2"/>
    <property type="match status" value="1"/>
</dbReference>
<dbReference type="KEGG" id="taqu:KDW03_03390"/>
<evidence type="ECO:0000313" key="3">
    <source>
        <dbReference type="EMBL" id="URA10863.1"/>
    </source>
</evidence>
<keyword evidence="1" id="KW-0812">Transmembrane</keyword>
<dbReference type="Proteomes" id="UP001056539">
    <property type="component" value="Chromosome"/>
</dbReference>
<name>A0AAX3BFH3_9SPIR</name>
<keyword evidence="1" id="KW-1133">Transmembrane helix</keyword>
<sequence length="333" mass="38603">MEISKPLYISVIIVNYNTRELTLACLASLYSYTEGVSFEVIVVDNASNDGSGEAIRKHFPQTKLIINSENLGFGVANNIGIQHSRGKYIFMLNSDTLLKNNALKIFYDFMEAHPEIGACGGWLKDTQGKTIHSYGRFPYLGWQVPEILRDGFLLTLELPFLRWLKKLRKQKKNSINVNTTEETTEIYPVDYIVGADFFVRKSVLDQVGLFDPYFFLYFEETDLQYRMAQKNIPRVLIKEPFVVHLEGQSSSPKSMRSYTLSKVSALRFYRKHYGFLRSAVLWVVYILVAGWIFFINLFVKRYSIKETWLHGLSMLTVDYAWVLPFLKKKRGEK</sequence>
<reference evidence="3" key="2">
    <citation type="submission" date="2022-06" db="EMBL/GenBank/DDBJ databases">
        <title>Thermospira aquatica gen. nov., sp. nov.</title>
        <authorList>
            <person name="Ben Ali Gam Z."/>
            <person name="Labat M."/>
        </authorList>
    </citation>
    <scope>NUCLEOTIDE SEQUENCE</scope>
    <source>
        <strain evidence="3">F1F22</strain>
    </source>
</reference>
<feature type="domain" description="Glycosyltransferase 2-like" evidence="2">
    <location>
        <begin position="10"/>
        <end position="137"/>
    </location>
</feature>
<protein>
    <submittedName>
        <fullName evidence="3">Glycosyltransferase family 2 protein</fullName>
    </submittedName>
</protein>
<dbReference type="RefSeq" id="WP_271435990.1">
    <property type="nucleotide sequence ID" value="NZ_CP073355.1"/>
</dbReference>
<keyword evidence="4" id="KW-1185">Reference proteome</keyword>
<accession>A0AAX3BFH3</accession>
<dbReference type="SUPFAM" id="SSF53448">
    <property type="entry name" value="Nucleotide-diphospho-sugar transferases"/>
    <property type="match status" value="1"/>
</dbReference>
<dbReference type="InterPro" id="IPR001173">
    <property type="entry name" value="Glyco_trans_2-like"/>
</dbReference>
<dbReference type="EMBL" id="CP073355">
    <property type="protein sequence ID" value="URA10863.1"/>
    <property type="molecule type" value="Genomic_DNA"/>
</dbReference>
<proteinExistence type="predicted"/>